<accession>A0ABW1UUN8</accession>
<organism evidence="1 2">
    <name type="scientific">Lapidilactobacillus achengensis</name>
    <dbReference type="NCBI Taxonomy" id="2486000"/>
    <lineage>
        <taxon>Bacteria</taxon>
        <taxon>Bacillati</taxon>
        <taxon>Bacillota</taxon>
        <taxon>Bacilli</taxon>
        <taxon>Lactobacillales</taxon>
        <taxon>Lactobacillaceae</taxon>
        <taxon>Lapidilactobacillus</taxon>
    </lineage>
</organism>
<keyword evidence="2" id="KW-1185">Reference proteome</keyword>
<dbReference type="RefSeq" id="WP_125601693.1">
    <property type="nucleotide sequence ID" value="NZ_JBHSSM010000037.1"/>
</dbReference>
<evidence type="ECO:0000313" key="2">
    <source>
        <dbReference type="Proteomes" id="UP001596310"/>
    </source>
</evidence>
<sequence>MEHNYSYPLDPDWSTAEILLVMHLYNLVEAAYEHQVSVAEFRNVWHEYTHFYPAKMDQRRLDHEFNAVSGYSIYRVQQAVNQAAPGQKTITMK</sequence>
<dbReference type="Gene3D" id="1.10.220.80">
    <property type="entry name" value="BH2638-like"/>
    <property type="match status" value="1"/>
</dbReference>
<dbReference type="NCBIfam" id="NF003353">
    <property type="entry name" value="PRK04387.1"/>
    <property type="match status" value="1"/>
</dbReference>
<reference evidence="2" key="1">
    <citation type="journal article" date="2019" name="Int. J. Syst. Evol. Microbiol.">
        <title>The Global Catalogue of Microorganisms (GCM) 10K type strain sequencing project: providing services to taxonomists for standard genome sequencing and annotation.</title>
        <authorList>
            <consortium name="The Broad Institute Genomics Platform"/>
            <consortium name="The Broad Institute Genome Sequencing Center for Infectious Disease"/>
            <person name="Wu L."/>
            <person name="Ma J."/>
        </authorList>
    </citation>
    <scope>NUCLEOTIDE SEQUENCE [LARGE SCALE GENOMIC DNA]</scope>
    <source>
        <strain evidence="2">CCM 8897</strain>
    </source>
</reference>
<dbReference type="InterPro" id="IPR007920">
    <property type="entry name" value="UPF0223"/>
</dbReference>
<dbReference type="Proteomes" id="UP001596310">
    <property type="component" value="Unassembled WGS sequence"/>
</dbReference>
<name>A0ABW1UUN8_9LACO</name>
<protein>
    <submittedName>
        <fullName evidence="1">UPF0223 family protein</fullName>
    </submittedName>
</protein>
<comment type="caution">
    <text evidence="1">The sequence shown here is derived from an EMBL/GenBank/DDBJ whole genome shotgun (WGS) entry which is preliminary data.</text>
</comment>
<evidence type="ECO:0000313" key="1">
    <source>
        <dbReference type="EMBL" id="MFC6316345.1"/>
    </source>
</evidence>
<gene>
    <name evidence="1" type="ORF">ACFQHW_12305</name>
</gene>
<proteinExistence type="predicted"/>
<dbReference type="SUPFAM" id="SSF158504">
    <property type="entry name" value="BH2638-like"/>
    <property type="match status" value="1"/>
</dbReference>
<dbReference type="InterPro" id="IPR023324">
    <property type="entry name" value="BH2638-like_sf"/>
</dbReference>
<dbReference type="EMBL" id="JBHSSM010000037">
    <property type="protein sequence ID" value="MFC6316345.1"/>
    <property type="molecule type" value="Genomic_DNA"/>
</dbReference>
<dbReference type="Pfam" id="PF05256">
    <property type="entry name" value="UPF0223"/>
    <property type="match status" value="1"/>
</dbReference>